<dbReference type="InterPro" id="IPR036465">
    <property type="entry name" value="vWFA_dom_sf"/>
</dbReference>
<dbReference type="Gene3D" id="3.40.50.410">
    <property type="entry name" value="von Willebrand factor, type A domain"/>
    <property type="match status" value="1"/>
</dbReference>
<dbReference type="SMART" id="SM00327">
    <property type="entry name" value="VWA"/>
    <property type="match status" value="1"/>
</dbReference>
<dbReference type="InterPro" id="IPR032770">
    <property type="entry name" value="DUF4537"/>
</dbReference>
<dbReference type="SMART" id="SM00333">
    <property type="entry name" value="TUDOR"/>
    <property type="match status" value="6"/>
</dbReference>
<dbReference type="GeneID" id="100367621"/>
<dbReference type="InterPro" id="IPR002035">
    <property type="entry name" value="VWF_A"/>
</dbReference>
<dbReference type="Pfam" id="PF15057">
    <property type="entry name" value="DUF4537"/>
    <property type="match status" value="3"/>
</dbReference>
<evidence type="ECO:0000259" key="2">
    <source>
        <dbReference type="PROSITE" id="PS50234"/>
    </source>
</evidence>
<dbReference type="RefSeq" id="XP_006818317.1">
    <property type="nucleotide sequence ID" value="XM_006818254.1"/>
</dbReference>
<proteinExistence type="predicted"/>
<dbReference type="SUPFAM" id="SSF63748">
    <property type="entry name" value="Tudor/PWWP/MBT"/>
    <property type="match status" value="1"/>
</dbReference>
<gene>
    <name evidence="4" type="primary">LOC100367621</name>
</gene>
<feature type="domain" description="VWFA" evidence="2">
    <location>
        <begin position="526"/>
        <end position="703"/>
    </location>
</feature>
<feature type="compositionally biased region" description="Basic residues" evidence="1">
    <location>
        <begin position="1340"/>
        <end position="1356"/>
    </location>
</feature>
<accession>A0ABM0ME76</accession>
<sequence length="1800" mass="206318">MYEIDTSRVRSPLENPKWDLKHTKNGTYNGRRVEQVDLEDLQSVIKLKPPPKKTWEPDVKAMISTKKWLGTHGLKRNRLSLNQILPAIGFKHSDDFDRSLKKPICSRYGEGMFSRYPKKDGKVYNITVSKERLKQIENSLLQAIVLYKRRLEWLTTESRRLFGVIEEHCITIVLDIKTNNPSMFDHCRNAMVRLLDEQIGQIAKFNLIRAGQDMVMFQDAAVPVCRESLDKAINWIFSLDHAAASTKTCATEAVFKAMSDKNIEAVYLFSEGGSTESARELLKEKVKNGSMPVNTVAFNSTDSVTIQFLKDVSRITGGRFHAFAFTKLDSDVYGTSAYNSDQKLLHGGVPPGAGMRDDVVKLWEELEEARNTLSEIQLLSEDAVEGKGESAGMNDSETRDVFRGDQYLTSKEWLSKHGLDAKKLGFFDVLAGVAFKHCDGVVDVKRPPDEEVTDASSRNKLINAQYCDKFCHVLWKDGTVKHVHVTADVHRNYERRMAVALDALQKRIDWLQQGSRELFGTIIEDQVYILIDVSNSMEPHLDLVKEKLIRLMEEQLRHKMKFNLIKFGTRAMTWRDRMVDVNEANLHSAWSWVRGLTVTGSTNTLSALKLALSDPNTQAVYLLTDGRPDMPQKTVLAQVQLQQKVPIHTISFNCADTEANQFLAQLAADTGGRYHYFSEQGTRDPGGPMPFESEDIRFLKEELDRGREDLSKIARLRAECAALDWTNNRHVEFGCSRDHGLPPRPASAPGMRMDSPKPPITPRTTRPMSAFGTAELTTHIKCHSYRAGTFPRKNSVTKGKPKLVAGHTKTSLMRTMSSTSFDPSKQWMLPETRELFEKQWSKFKQALEETEKIDRLEKIKKQKKRTLRIKDKDPYEMTSRRWLKIYGLRARKLTIMDALSPTAIPHRAKYVPILDKYVLSKVFDEVLPLAHTTGSNRKEVKLINPHGVNLVGYEERLQDAINDYNKRLDMIVWKALTDEERDKFGSENSGPVSFMDNKLELMQALDRLGWPLREDDILLLQEEIEQAYKYLQQSKDLRRAAERKSSLSSIGTDNNRPKSGKKIRRKKIKKRYTQNDDYYDDIEDDIIDDGDDGDDVFDEKSTAREYEGLGSSISETSSSKKPPTSRKRIQKILDKRKGMSVVGRSESDGLYYPGIVTQCPDARHVEVSFRDLAVEIIPSRFVIPIGGAQPCPGLRVGDYVLVKTTDDDIECWVPAIVQHTPEDRNRQAKYFTVLKYNNRKCTALRSELLKITKSRFSFALRFILELKKEQYQREIITASYDENRRGRKHHRRHRKHRHKHRRRRRDEDSDKDEDEIAKVTGRYSSSERSRSRSKSGGSHSRSRSRSRSRSTSRSRSRSPDSRGGAQAPTPTPRSFRKSSSRSRSRSKSPSRSRSKSPSRSRSQSPSRSRSPPKRDRSKSPHRDEVFLSEHHKKLEELQRKLEEQQESQLKAQEDLRIQQENLVDAARQLYDAKIGELQNTQAALLNEQEKLQRQQRELIEKQEQQMRESTFVRRDETDGERREVSPKSTPRASRKLKEGEEVLARWSDDGWYYRGTVASIVDENTYLISDSVGDLEQIQRNDIFTDGDDSDNIIKPNDPVIALHPSYSFSYSPGVVLNIYPDLWTHIRYYDGEEAKVPREEVYKTTADKFEDDVRFILQCEDSWVGQAVVARNDTDGKYYLGQVKERVGNGRQYIVEWADGSLQIQNSSCIFGAFTKRHRLALGDKVLAIINSQSLVYLPGVITSVNGNELVVKFCDGRSSSHVDPKQCFWLSQDYYDSAVSFYQHRQDYSSEGSTDSSR</sequence>
<dbReference type="Gene3D" id="2.30.30.140">
    <property type="match status" value="2"/>
</dbReference>
<feature type="compositionally biased region" description="Basic residues" evidence="1">
    <location>
        <begin position="1374"/>
        <end position="1398"/>
    </location>
</feature>
<dbReference type="PROSITE" id="PS50234">
    <property type="entry name" value="VWFA"/>
    <property type="match status" value="1"/>
</dbReference>
<feature type="compositionally biased region" description="Basic and acidic residues" evidence="1">
    <location>
        <begin position="1412"/>
        <end position="1431"/>
    </location>
</feature>
<dbReference type="Proteomes" id="UP000694865">
    <property type="component" value="Unplaced"/>
</dbReference>
<dbReference type="CDD" id="cd04508">
    <property type="entry name" value="Tudor_SF"/>
    <property type="match status" value="1"/>
</dbReference>
<feature type="region of interest" description="Disordered" evidence="1">
    <location>
        <begin position="1105"/>
        <end position="1126"/>
    </location>
</feature>
<organism evidence="3 4">
    <name type="scientific">Saccoglossus kowalevskii</name>
    <name type="common">Acorn worm</name>
    <dbReference type="NCBI Taxonomy" id="10224"/>
    <lineage>
        <taxon>Eukaryota</taxon>
        <taxon>Metazoa</taxon>
        <taxon>Hemichordata</taxon>
        <taxon>Enteropneusta</taxon>
        <taxon>Harrimaniidae</taxon>
        <taxon>Saccoglossus</taxon>
    </lineage>
</organism>
<evidence type="ECO:0000313" key="3">
    <source>
        <dbReference type="Proteomes" id="UP000694865"/>
    </source>
</evidence>
<dbReference type="InterPro" id="IPR002999">
    <property type="entry name" value="Tudor"/>
</dbReference>
<feature type="region of interest" description="Disordered" evidence="1">
    <location>
        <begin position="736"/>
        <end position="767"/>
    </location>
</feature>
<dbReference type="PANTHER" id="PTHR46785:SF1">
    <property type="entry name" value="VON WILLEBRAND FACTOR A DOMAIN-CONTAINING PROTEIN 3B"/>
    <property type="match status" value="1"/>
</dbReference>
<feature type="compositionally biased region" description="Basic residues" evidence="1">
    <location>
        <begin position="1285"/>
        <end position="1304"/>
    </location>
</feature>
<dbReference type="PANTHER" id="PTHR46785">
    <property type="entry name" value="VON WILLEBRAND FACTOR A DOMAIN-CONTAINING PROTEIN 3B"/>
    <property type="match status" value="1"/>
</dbReference>
<feature type="region of interest" description="Disordered" evidence="1">
    <location>
        <begin position="1042"/>
        <end position="1068"/>
    </location>
</feature>
<dbReference type="SUPFAM" id="SSF53300">
    <property type="entry name" value="vWA-like"/>
    <property type="match status" value="1"/>
</dbReference>
<feature type="region of interest" description="Disordered" evidence="1">
    <location>
        <begin position="1282"/>
        <end position="1431"/>
    </location>
</feature>
<feature type="compositionally biased region" description="Low complexity" evidence="1">
    <location>
        <begin position="1399"/>
        <end position="1409"/>
    </location>
</feature>
<dbReference type="Pfam" id="PF13768">
    <property type="entry name" value="VWA_3"/>
    <property type="match status" value="2"/>
</dbReference>
<protein>
    <submittedName>
        <fullName evidence="4">von Willebrand factor A domain-containing protein 3B-like</fullName>
    </submittedName>
</protein>
<reference evidence="4" key="1">
    <citation type="submission" date="2025-08" db="UniProtKB">
        <authorList>
            <consortium name="RefSeq"/>
        </authorList>
    </citation>
    <scope>IDENTIFICATION</scope>
    <source>
        <tissue evidence="4">Testes</tissue>
    </source>
</reference>
<feature type="region of interest" description="Disordered" evidence="1">
    <location>
        <begin position="1502"/>
        <end position="1536"/>
    </location>
</feature>
<name>A0ABM0ME76_SACKO</name>
<evidence type="ECO:0000256" key="1">
    <source>
        <dbReference type="SAM" id="MobiDB-lite"/>
    </source>
</evidence>
<evidence type="ECO:0000313" key="4">
    <source>
        <dbReference type="RefSeq" id="XP_006818317.1"/>
    </source>
</evidence>
<feature type="compositionally biased region" description="Basic residues" evidence="1">
    <location>
        <begin position="1058"/>
        <end position="1068"/>
    </location>
</feature>
<feature type="compositionally biased region" description="Basic and acidic residues" evidence="1">
    <location>
        <begin position="1502"/>
        <end position="1525"/>
    </location>
</feature>
<feature type="compositionally biased region" description="Low complexity" evidence="1">
    <location>
        <begin position="1111"/>
        <end position="1122"/>
    </location>
</feature>
<keyword evidence="3" id="KW-1185">Reference proteome</keyword>